<sequence>MNYREIHIEDIKELVEIYIEAFNAPPWNDKWTIETASKRLSQMIKSEGFYGIIAEESNIIYGLILGHEEQFYDGVLFNIKEFCVISKLKGQGLGSKIFNEFEKRLYNKGINEIILFTCKSNETLEFYKKRGLKEYKNLVIMGKNL</sequence>
<dbReference type="RefSeq" id="WP_002596635.1">
    <property type="nucleotide sequence ID" value="NZ_KB850956.1"/>
</dbReference>
<dbReference type="EMBL" id="AGYT01000004">
    <property type="protein sequence ID" value="ENZ03730.1"/>
    <property type="molecule type" value="Genomic_DNA"/>
</dbReference>
<evidence type="ECO:0000313" key="2">
    <source>
        <dbReference type="EMBL" id="ENZ03730.1"/>
    </source>
</evidence>
<accession>N9WLL5</accession>
<dbReference type="PROSITE" id="PS51186">
    <property type="entry name" value="GNAT"/>
    <property type="match status" value="1"/>
</dbReference>
<protein>
    <recommendedName>
        <fullName evidence="1">N-acetyltransferase domain-containing protein</fullName>
    </recommendedName>
</protein>
<dbReference type="InterPro" id="IPR000182">
    <property type="entry name" value="GNAT_dom"/>
</dbReference>
<dbReference type="AlphaFoldDB" id="N9WLL5"/>
<dbReference type="Gene3D" id="3.40.630.30">
    <property type="match status" value="1"/>
</dbReference>
<comment type="caution">
    <text evidence="2">The sequence shown here is derived from an EMBL/GenBank/DDBJ whole genome shotgun (WGS) entry which is preliminary data.</text>
</comment>
<proteinExistence type="predicted"/>
<keyword evidence="3" id="KW-1185">Reference proteome</keyword>
<dbReference type="SUPFAM" id="SSF55729">
    <property type="entry name" value="Acyl-CoA N-acyltransferases (Nat)"/>
    <property type="match status" value="1"/>
</dbReference>
<name>N9WLL5_9CLOT</name>
<dbReference type="Pfam" id="PF13673">
    <property type="entry name" value="Acetyltransf_10"/>
    <property type="match status" value="1"/>
</dbReference>
<dbReference type="HOGENOM" id="CLU_118417_0_0_9"/>
<dbReference type="eggNOG" id="COG0456">
    <property type="taxonomic scope" value="Bacteria"/>
</dbReference>
<dbReference type="PATRIC" id="fig|999411.4.peg.115"/>
<organism evidence="2 3">
    <name type="scientific">Clostridium thermobutyricum</name>
    <dbReference type="NCBI Taxonomy" id="29372"/>
    <lineage>
        <taxon>Bacteria</taxon>
        <taxon>Bacillati</taxon>
        <taxon>Bacillota</taxon>
        <taxon>Clostridia</taxon>
        <taxon>Eubacteriales</taxon>
        <taxon>Clostridiaceae</taxon>
        <taxon>Clostridium</taxon>
    </lineage>
</organism>
<dbReference type="GO" id="GO:0016747">
    <property type="term" value="F:acyltransferase activity, transferring groups other than amino-acyl groups"/>
    <property type="evidence" value="ECO:0007669"/>
    <property type="project" value="InterPro"/>
</dbReference>
<dbReference type="Proteomes" id="UP000013097">
    <property type="component" value="Unassembled WGS sequence"/>
</dbReference>
<evidence type="ECO:0000259" key="1">
    <source>
        <dbReference type="PROSITE" id="PS51186"/>
    </source>
</evidence>
<feature type="domain" description="N-acetyltransferase" evidence="1">
    <location>
        <begin position="1"/>
        <end position="145"/>
    </location>
</feature>
<dbReference type="CDD" id="cd04301">
    <property type="entry name" value="NAT_SF"/>
    <property type="match status" value="1"/>
</dbReference>
<dbReference type="InterPro" id="IPR016181">
    <property type="entry name" value="Acyl_CoA_acyltransferase"/>
</dbReference>
<gene>
    <name evidence="2" type="ORF">HMPREF1092_00123</name>
</gene>
<reference evidence="2 3" key="1">
    <citation type="submission" date="2013-01" db="EMBL/GenBank/DDBJ databases">
        <title>The Genome Sequence of Clostridium colicanis 209318.</title>
        <authorList>
            <consortium name="The Broad Institute Genome Sequencing Platform"/>
            <person name="Earl A."/>
            <person name="Ward D."/>
            <person name="Feldgarden M."/>
            <person name="Gevers D."/>
            <person name="Courvalin P."/>
            <person name="Lambert T."/>
            <person name="Walker B."/>
            <person name="Young S.K."/>
            <person name="Zeng Q."/>
            <person name="Gargeya S."/>
            <person name="Fitzgerald M."/>
            <person name="Haas B."/>
            <person name="Abouelleil A."/>
            <person name="Alvarado L."/>
            <person name="Arachchi H.M."/>
            <person name="Berlin A.M."/>
            <person name="Chapman S.B."/>
            <person name="Dewar J."/>
            <person name="Goldberg J."/>
            <person name="Griggs A."/>
            <person name="Gujja S."/>
            <person name="Hansen M."/>
            <person name="Howarth C."/>
            <person name="Imamovic A."/>
            <person name="Larimer J."/>
            <person name="McCowan C."/>
            <person name="Murphy C."/>
            <person name="Neiman D."/>
            <person name="Pearson M."/>
            <person name="Priest M."/>
            <person name="Roberts A."/>
            <person name="Saif S."/>
            <person name="Shea T."/>
            <person name="Sisk P."/>
            <person name="Sykes S."/>
            <person name="Wortman J."/>
            <person name="Nusbaum C."/>
            <person name="Birren B."/>
        </authorList>
    </citation>
    <scope>NUCLEOTIDE SEQUENCE [LARGE SCALE GENOMIC DNA]</scope>
    <source>
        <strain evidence="2 3">209318</strain>
    </source>
</reference>
<evidence type="ECO:0000313" key="3">
    <source>
        <dbReference type="Proteomes" id="UP000013097"/>
    </source>
</evidence>